<evidence type="ECO:0000313" key="3">
    <source>
        <dbReference type="EMBL" id="KXG49892.1"/>
    </source>
</evidence>
<gene>
    <name evidence="3" type="ORF">PGRI_058600</name>
</gene>
<dbReference type="Proteomes" id="UP000070168">
    <property type="component" value="Unassembled WGS sequence"/>
</dbReference>
<dbReference type="EMBL" id="LHQR01000048">
    <property type="protein sequence ID" value="KXG49892.1"/>
    <property type="molecule type" value="Genomic_DNA"/>
</dbReference>
<keyword evidence="4" id="KW-1185">Reference proteome</keyword>
<name>A0A135LLQ1_PENPA</name>
<dbReference type="PANTHER" id="PTHR42080:SF1">
    <property type="entry name" value="SRR1-LIKE DOMAIN-CONTAINING PROTEIN"/>
    <property type="match status" value="1"/>
</dbReference>
<feature type="compositionally biased region" description="Basic residues" evidence="1">
    <location>
        <begin position="1"/>
        <end position="15"/>
    </location>
</feature>
<evidence type="ECO:0000313" key="4">
    <source>
        <dbReference type="Proteomes" id="UP000070168"/>
    </source>
</evidence>
<dbReference type="GeneID" id="63708873"/>
<dbReference type="STRING" id="5078.A0A135LLQ1"/>
<dbReference type="AlphaFoldDB" id="A0A135LLQ1"/>
<reference evidence="3 4" key="1">
    <citation type="journal article" date="2016" name="BMC Genomics">
        <title>Genome sequencing and secondary metabolism of the postharvest pathogen Penicillium griseofulvum.</title>
        <authorList>
            <person name="Banani H."/>
            <person name="Marcet-Houben M."/>
            <person name="Ballester A.R."/>
            <person name="Abbruscato P."/>
            <person name="Gonzalez-Candelas L."/>
            <person name="Gabaldon T."/>
            <person name="Spadaro D."/>
        </authorList>
    </citation>
    <scope>NUCLEOTIDE SEQUENCE [LARGE SCALE GENOMIC DNA]</scope>
    <source>
        <strain evidence="3 4">PG3</strain>
    </source>
</reference>
<sequence length="289" mass="31860">MPHTSRPSRPKRQPQKRTEVTDDDGWTHVASGGNVRRVMRTRPRGTTAIEESDSGISSSQSEPILTPAEAPGRLTLPELQAQFQTHRERWEGSESWTKLTGVLDERLKKAQEQASSVADDTSAAVRCPIDAIVCIGLGSPSGFLRDGWVDRRSVSLYQLAALASIKDQVAYTTSSDLKVYAQDPVFNTLDESLLAALNITVIKHPEAFSHITANTMLFCPGAERKHLELLLPSKPWLLFGGPLEHADSGSVLQGYVDGAGSYCLPVFEALEHAFWNMRLYWAEEVTGEE</sequence>
<comment type="caution">
    <text evidence="3">The sequence shown here is derived from an EMBL/GenBank/DDBJ whole genome shotgun (WGS) entry which is preliminary data.</text>
</comment>
<dbReference type="OrthoDB" id="5318346at2759"/>
<feature type="region of interest" description="Disordered" evidence="1">
    <location>
        <begin position="1"/>
        <end position="69"/>
    </location>
</feature>
<proteinExistence type="predicted"/>
<dbReference type="OMA" id="EHAFWNM"/>
<accession>A0A135LLQ1</accession>
<organism evidence="3 4">
    <name type="scientific">Penicillium patulum</name>
    <name type="common">Penicillium griseofulvum</name>
    <dbReference type="NCBI Taxonomy" id="5078"/>
    <lineage>
        <taxon>Eukaryota</taxon>
        <taxon>Fungi</taxon>
        <taxon>Dikarya</taxon>
        <taxon>Ascomycota</taxon>
        <taxon>Pezizomycotina</taxon>
        <taxon>Eurotiomycetes</taxon>
        <taxon>Eurotiomycetidae</taxon>
        <taxon>Eurotiales</taxon>
        <taxon>Aspergillaceae</taxon>
        <taxon>Penicillium</taxon>
    </lineage>
</organism>
<feature type="domain" description="SRR1-like" evidence="2">
    <location>
        <begin position="125"/>
        <end position="281"/>
    </location>
</feature>
<evidence type="ECO:0000259" key="2">
    <source>
        <dbReference type="Pfam" id="PF07985"/>
    </source>
</evidence>
<feature type="compositionally biased region" description="Low complexity" evidence="1">
    <location>
        <begin position="54"/>
        <end position="64"/>
    </location>
</feature>
<evidence type="ECO:0000256" key="1">
    <source>
        <dbReference type="SAM" id="MobiDB-lite"/>
    </source>
</evidence>
<protein>
    <submittedName>
        <fullName evidence="3">Sensitivity To Red Light Reduced-like, SRR1</fullName>
    </submittedName>
</protein>
<dbReference type="PANTHER" id="PTHR42080">
    <property type="entry name" value="SRR1 DOMAIN-CONTAINING PROTEIN"/>
    <property type="match status" value="1"/>
</dbReference>
<dbReference type="RefSeq" id="XP_040648428.1">
    <property type="nucleotide sequence ID" value="XM_040793573.1"/>
</dbReference>
<dbReference type="Pfam" id="PF07985">
    <property type="entry name" value="SRR1"/>
    <property type="match status" value="1"/>
</dbReference>
<dbReference type="InterPro" id="IPR012942">
    <property type="entry name" value="SRR1-like"/>
</dbReference>